<dbReference type="Pfam" id="PF00528">
    <property type="entry name" value="BPD_transp_1"/>
    <property type="match status" value="1"/>
</dbReference>
<dbReference type="SUPFAM" id="SSF161098">
    <property type="entry name" value="MetI-like"/>
    <property type="match status" value="1"/>
</dbReference>
<feature type="transmembrane region" description="Helical" evidence="7">
    <location>
        <begin position="12"/>
        <end position="31"/>
    </location>
</feature>
<evidence type="ECO:0000256" key="4">
    <source>
        <dbReference type="ARBA" id="ARBA00022692"/>
    </source>
</evidence>
<evidence type="ECO:0000256" key="6">
    <source>
        <dbReference type="ARBA" id="ARBA00023136"/>
    </source>
</evidence>
<dbReference type="Proteomes" id="UP000199087">
    <property type="component" value="Unassembled WGS sequence"/>
</dbReference>
<dbReference type="PANTHER" id="PTHR30465:SF44">
    <property type="entry name" value="ABC-TYPE DIPEPTIDE_OLIGOPEPTIDE TRANSPORT SYSTEM, PERMEASE COMPONENT"/>
    <property type="match status" value="1"/>
</dbReference>
<keyword evidence="2" id="KW-0813">Transport</keyword>
<protein>
    <submittedName>
        <fullName evidence="9">Binding-protein-dependent transport system inner membrane protein</fullName>
    </submittedName>
</protein>
<reference evidence="10" key="1">
    <citation type="submission" date="2015-05" db="EMBL/GenBank/DDBJ databases">
        <authorList>
            <person name="Urmite Genomes"/>
        </authorList>
    </citation>
    <scope>NUCLEOTIDE SEQUENCE [LARGE SCALE GENOMIC DNA]</scope>
    <source>
        <strain evidence="10">LF1</strain>
    </source>
</reference>
<evidence type="ECO:0000313" key="10">
    <source>
        <dbReference type="Proteomes" id="UP000199087"/>
    </source>
</evidence>
<dbReference type="OrthoDB" id="2958608at2"/>
<feature type="transmembrane region" description="Helical" evidence="7">
    <location>
        <begin position="115"/>
        <end position="135"/>
    </location>
</feature>
<dbReference type="RefSeq" id="WP_090633031.1">
    <property type="nucleotide sequence ID" value="NZ_CVRB01000001.1"/>
</dbReference>
<comment type="subcellular location">
    <subcellularLocation>
        <location evidence="1">Cell membrane</location>
        <topology evidence="1">Multi-pass membrane protein</topology>
    </subcellularLocation>
</comment>
<feature type="transmembrane region" description="Helical" evidence="7">
    <location>
        <begin position="155"/>
        <end position="175"/>
    </location>
</feature>
<feature type="transmembrane region" description="Helical" evidence="7">
    <location>
        <begin position="80"/>
        <end position="103"/>
    </location>
</feature>
<dbReference type="GO" id="GO:0005886">
    <property type="term" value="C:plasma membrane"/>
    <property type="evidence" value="ECO:0007669"/>
    <property type="project" value="UniProtKB-SubCell"/>
</dbReference>
<gene>
    <name evidence="9" type="ORF">BN000_01649</name>
</gene>
<evidence type="ECO:0000256" key="3">
    <source>
        <dbReference type="ARBA" id="ARBA00022475"/>
    </source>
</evidence>
<organism evidence="9 10">
    <name type="scientific">Neobacillus massiliamazoniensis</name>
    <dbReference type="NCBI Taxonomy" id="1499688"/>
    <lineage>
        <taxon>Bacteria</taxon>
        <taxon>Bacillati</taxon>
        <taxon>Bacillota</taxon>
        <taxon>Bacilli</taxon>
        <taxon>Bacillales</taxon>
        <taxon>Bacillaceae</taxon>
        <taxon>Neobacillus</taxon>
    </lineage>
</organism>
<dbReference type="InterPro" id="IPR035906">
    <property type="entry name" value="MetI-like_sf"/>
</dbReference>
<feature type="transmembrane region" description="Helical" evidence="7">
    <location>
        <begin position="220"/>
        <end position="238"/>
    </location>
</feature>
<evidence type="ECO:0000259" key="8">
    <source>
        <dbReference type="Pfam" id="PF00528"/>
    </source>
</evidence>
<keyword evidence="6 7" id="KW-0472">Membrane</keyword>
<dbReference type="AlphaFoldDB" id="A0A0U1NUK4"/>
<sequence length="281" mass="32629">MIVIKKIMSLILQCKIAIAILILIGVLPVLFHDLSFHPDEYVQAIYNEAIHLFTLTHLSYNDRNSIFSVIFFLYFDSMRILGLGLILAVIIALLNSYVALIFFRKKINLIKKLIELLESIPDLMFILLLQMLVIYIYKKTGVRIAQVVSLREKAILLPVICMAVPISFYITKVLIHYIEEEMEKNYIVLAKSKGFSFVYILNKHVLRNIVEGMHGTSKTVIWSMLSTLLVVDYLFNMNGLLRMMATTPDAFIVGCMMIFIPFFILYRIYEWTSFDHRKDTH</sequence>
<evidence type="ECO:0000256" key="7">
    <source>
        <dbReference type="SAM" id="Phobius"/>
    </source>
</evidence>
<evidence type="ECO:0000256" key="1">
    <source>
        <dbReference type="ARBA" id="ARBA00004651"/>
    </source>
</evidence>
<keyword evidence="3" id="KW-1003">Cell membrane</keyword>
<feature type="domain" description="ABC transmembrane type-1" evidence="8">
    <location>
        <begin position="88"/>
        <end position="247"/>
    </location>
</feature>
<dbReference type="InterPro" id="IPR000515">
    <property type="entry name" value="MetI-like"/>
</dbReference>
<evidence type="ECO:0000256" key="5">
    <source>
        <dbReference type="ARBA" id="ARBA00022989"/>
    </source>
</evidence>
<evidence type="ECO:0000256" key="2">
    <source>
        <dbReference type="ARBA" id="ARBA00022448"/>
    </source>
</evidence>
<dbReference type="PANTHER" id="PTHR30465">
    <property type="entry name" value="INNER MEMBRANE ABC TRANSPORTER"/>
    <property type="match status" value="1"/>
</dbReference>
<dbReference type="EMBL" id="CVRB01000001">
    <property type="protein sequence ID" value="CRK81737.1"/>
    <property type="molecule type" value="Genomic_DNA"/>
</dbReference>
<dbReference type="GO" id="GO:0055085">
    <property type="term" value="P:transmembrane transport"/>
    <property type="evidence" value="ECO:0007669"/>
    <property type="project" value="InterPro"/>
</dbReference>
<feature type="transmembrane region" description="Helical" evidence="7">
    <location>
        <begin position="250"/>
        <end position="269"/>
    </location>
</feature>
<dbReference type="Gene3D" id="1.10.3720.10">
    <property type="entry name" value="MetI-like"/>
    <property type="match status" value="1"/>
</dbReference>
<proteinExistence type="predicted"/>
<dbReference type="STRING" id="1499688.BN000_01649"/>
<name>A0A0U1NUK4_9BACI</name>
<keyword evidence="4 7" id="KW-0812">Transmembrane</keyword>
<accession>A0A0U1NUK4</accession>
<evidence type="ECO:0000313" key="9">
    <source>
        <dbReference type="EMBL" id="CRK81737.1"/>
    </source>
</evidence>
<keyword evidence="5 7" id="KW-1133">Transmembrane helix</keyword>
<keyword evidence="10" id="KW-1185">Reference proteome</keyword>